<dbReference type="InterPro" id="IPR016161">
    <property type="entry name" value="Ald_DH/histidinol_DH"/>
</dbReference>
<evidence type="ECO:0000256" key="4">
    <source>
        <dbReference type="ARBA" id="ARBA00049194"/>
    </source>
</evidence>
<evidence type="ECO:0000256" key="2">
    <source>
        <dbReference type="ARBA" id="ARBA00023002"/>
    </source>
</evidence>
<dbReference type="PROSITE" id="PS00687">
    <property type="entry name" value="ALDEHYDE_DEHYDR_GLU"/>
    <property type="match status" value="1"/>
</dbReference>
<dbReference type="PANTHER" id="PTHR42804">
    <property type="entry name" value="ALDEHYDE DEHYDROGENASE"/>
    <property type="match status" value="1"/>
</dbReference>
<evidence type="ECO:0000259" key="7">
    <source>
        <dbReference type="Pfam" id="PF00171"/>
    </source>
</evidence>
<dbReference type="InterPro" id="IPR016163">
    <property type="entry name" value="Ald_DH_C"/>
</dbReference>
<organism evidence="8 9">
    <name type="scientific">Pseudaeromonas paramecii</name>
    <dbReference type="NCBI Taxonomy" id="2138166"/>
    <lineage>
        <taxon>Bacteria</taxon>
        <taxon>Pseudomonadati</taxon>
        <taxon>Pseudomonadota</taxon>
        <taxon>Gammaproteobacteria</taxon>
        <taxon>Aeromonadales</taxon>
        <taxon>Aeromonadaceae</taxon>
        <taxon>Pseudaeromonas</taxon>
    </lineage>
</organism>
<dbReference type="Gene3D" id="3.40.605.10">
    <property type="entry name" value="Aldehyde Dehydrogenase, Chain A, domain 1"/>
    <property type="match status" value="1"/>
</dbReference>
<keyword evidence="2 6" id="KW-0560">Oxidoreductase</keyword>
<dbReference type="PROSITE" id="PS00070">
    <property type="entry name" value="ALDEHYDE_DEHYDR_CYS"/>
    <property type="match status" value="1"/>
</dbReference>
<comment type="catalytic activity">
    <reaction evidence="4">
        <text>an aldehyde + NAD(+) + H2O = a carboxylate + NADH + 2 H(+)</text>
        <dbReference type="Rhea" id="RHEA:16185"/>
        <dbReference type="ChEBI" id="CHEBI:15377"/>
        <dbReference type="ChEBI" id="CHEBI:15378"/>
        <dbReference type="ChEBI" id="CHEBI:17478"/>
        <dbReference type="ChEBI" id="CHEBI:29067"/>
        <dbReference type="ChEBI" id="CHEBI:57540"/>
        <dbReference type="ChEBI" id="CHEBI:57945"/>
        <dbReference type="EC" id="1.2.1.3"/>
    </reaction>
</comment>
<comment type="similarity">
    <text evidence="1 6">Belongs to the aldehyde dehydrogenase family.</text>
</comment>
<reference evidence="9" key="1">
    <citation type="journal article" date="2019" name="Int. J. Syst. Evol. Microbiol.">
        <title>The Global Catalogue of Microorganisms (GCM) 10K type strain sequencing project: providing services to taxonomists for standard genome sequencing and annotation.</title>
        <authorList>
            <consortium name="The Broad Institute Genomics Platform"/>
            <consortium name="The Broad Institute Genome Sequencing Center for Infectious Disease"/>
            <person name="Wu L."/>
            <person name="Ma J."/>
        </authorList>
    </citation>
    <scope>NUCLEOTIDE SEQUENCE [LARGE SCALE GENOMIC DNA]</scope>
    <source>
        <strain evidence="9">JCM 32226</strain>
    </source>
</reference>
<evidence type="ECO:0000256" key="5">
    <source>
        <dbReference type="PROSITE-ProRule" id="PRU10007"/>
    </source>
</evidence>
<dbReference type="Gene3D" id="3.40.309.10">
    <property type="entry name" value="Aldehyde Dehydrogenase, Chain A, domain 2"/>
    <property type="match status" value="1"/>
</dbReference>
<dbReference type="InterPro" id="IPR016160">
    <property type="entry name" value="Ald_DH_CS_CYS"/>
</dbReference>
<feature type="active site" evidence="5">
    <location>
        <position position="253"/>
    </location>
</feature>
<dbReference type="PANTHER" id="PTHR42804:SF1">
    <property type="entry name" value="ALDEHYDE DEHYDROGENASE-RELATED"/>
    <property type="match status" value="1"/>
</dbReference>
<dbReference type="Pfam" id="PF00171">
    <property type="entry name" value="Aldedh"/>
    <property type="match status" value="1"/>
</dbReference>
<evidence type="ECO:0000313" key="8">
    <source>
        <dbReference type="EMBL" id="GAA4498249.1"/>
    </source>
</evidence>
<dbReference type="EC" id="1.2.1.3" evidence="3"/>
<dbReference type="Proteomes" id="UP001501321">
    <property type="component" value="Unassembled WGS sequence"/>
</dbReference>
<dbReference type="EMBL" id="BAABFC010000010">
    <property type="protein sequence ID" value="GAA4498249.1"/>
    <property type="molecule type" value="Genomic_DNA"/>
</dbReference>
<name>A0ABP8Q9I4_9GAMM</name>
<dbReference type="InterPro" id="IPR016162">
    <property type="entry name" value="Ald_DH_N"/>
</dbReference>
<dbReference type="SUPFAM" id="SSF53720">
    <property type="entry name" value="ALDH-like"/>
    <property type="match status" value="1"/>
</dbReference>
<protein>
    <recommendedName>
        <fullName evidence="3">aldehyde dehydrogenase (NAD(+))</fullName>
        <ecNumber evidence="3">1.2.1.3</ecNumber>
    </recommendedName>
</protein>
<evidence type="ECO:0000256" key="1">
    <source>
        <dbReference type="ARBA" id="ARBA00009986"/>
    </source>
</evidence>
<dbReference type="InterPro" id="IPR029510">
    <property type="entry name" value="Ald_DH_CS_GLU"/>
</dbReference>
<dbReference type="RefSeq" id="WP_345011893.1">
    <property type="nucleotide sequence ID" value="NZ_BAABFC010000010.1"/>
</dbReference>
<comment type="caution">
    <text evidence="8">The sequence shown here is derived from an EMBL/GenBank/DDBJ whole genome shotgun (WGS) entry which is preliminary data.</text>
</comment>
<keyword evidence="9" id="KW-1185">Reference proteome</keyword>
<evidence type="ECO:0000256" key="6">
    <source>
        <dbReference type="RuleBase" id="RU003345"/>
    </source>
</evidence>
<sequence length="471" mass="50380">MTAWQPTRTSGVLVAGQWETGEGERWELVDPLTRQVHGQLQGASAEQLERAVAAARQALADWRALGYAGRGQWLARIAAAVQQQAEGLIALQQRYSGKPEHEARMDVADVVATFDYYAQLCQTLPERQPVAVPLAEVAVSYQREPVGVAGLITPWNFPMVTSAWKLAPALAAGCTLVLKPSELSPMAELALLNIIQGLGLPLGVVNLVPGGAEVGRWLCAQPGIDKISFTGSRAVGQQILQGAAQRIQRVSLELGGKSALIVRADADLDLAAQLACDGAFFNAGQMCSATSRLLVHRHCYAPLLERIRQRMADYQTGPLISQGQLARVASLVAQGLAQAPDLALHQVPQHEAGFGFPLTLVTGLAVDNVLWQEEIFGPVLCAMAFDSDEQAVALANDSPYGLVATLVSRDLVAAEALADRLQAGTVWINTPQLIFPQAAWGGYKQSSLGRELGPWGLEAFSELKHRLVSAG</sequence>
<evidence type="ECO:0000256" key="3">
    <source>
        <dbReference type="ARBA" id="ARBA00024226"/>
    </source>
</evidence>
<proteinExistence type="inferred from homology"/>
<evidence type="ECO:0000313" key="9">
    <source>
        <dbReference type="Proteomes" id="UP001501321"/>
    </source>
</evidence>
<accession>A0ABP8Q9I4</accession>
<gene>
    <name evidence="8" type="ORF">GCM10023095_16360</name>
</gene>
<feature type="domain" description="Aldehyde dehydrogenase" evidence="7">
    <location>
        <begin position="18"/>
        <end position="465"/>
    </location>
</feature>
<dbReference type="InterPro" id="IPR015590">
    <property type="entry name" value="Aldehyde_DH_dom"/>
</dbReference>